<dbReference type="PANTHER" id="PTHR33406:SF6">
    <property type="entry name" value="MEMBRANE PROTEIN YDGH-RELATED"/>
    <property type="match status" value="1"/>
</dbReference>
<evidence type="ECO:0000259" key="8">
    <source>
        <dbReference type="PROSITE" id="PS50156"/>
    </source>
</evidence>
<evidence type="ECO:0000256" key="7">
    <source>
        <dbReference type="SAM" id="Phobius"/>
    </source>
</evidence>
<evidence type="ECO:0000256" key="6">
    <source>
        <dbReference type="ARBA" id="ARBA00023136"/>
    </source>
</evidence>
<accession>A0A0A1U9X9</accession>
<feature type="domain" description="SSD" evidence="8">
    <location>
        <begin position="247"/>
        <end position="377"/>
    </location>
</feature>
<feature type="non-terminal residue" evidence="9">
    <location>
        <position position="1"/>
    </location>
</feature>
<dbReference type="Pfam" id="PF03176">
    <property type="entry name" value="MMPL"/>
    <property type="match status" value="1"/>
</dbReference>
<name>A0A0A1U9X9_ENTIV</name>
<dbReference type="OMA" id="HARYIIV"/>
<evidence type="ECO:0000256" key="2">
    <source>
        <dbReference type="ARBA" id="ARBA00010157"/>
    </source>
</evidence>
<feature type="transmembrane region" description="Helical" evidence="7">
    <location>
        <begin position="326"/>
        <end position="346"/>
    </location>
</feature>
<dbReference type="OrthoDB" id="438641at2759"/>
<dbReference type="InterPro" id="IPR000731">
    <property type="entry name" value="SSD"/>
</dbReference>
<dbReference type="Gene3D" id="1.20.1640.10">
    <property type="entry name" value="Multidrug efflux transporter AcrB transmembrane domain"/>
    <property type="match status" value="1"/>
</dbReference>
<dbReference type="SUPFAM" id="SSF82866">
    <property type="entry name" value="Multidrug efflux transporter AcrB transmembrane domain"/>
    <property type="match status" value="1"/>
</dbReference>
<reference evidence="9 10" key="1">
    <citation type="submission" date="2012-10" db="EMBL/GenBank/DDBJ databases">
        <authorList>
            <person name="Zafar N."/>
            <person name="Inman J."/>
            <person name="Hall N."/>
            <person name="Lorenzi H."/>
            <person name="Caler E."/>
        </authorList>
    </citation>
    <scope>NUCLEOTIDE SEQUENCE [LARGE SCALE GENOMIC DNA]</scope>
    <source>
        <strain evidence="9 10">IP1</strain>
    </source>
</reference>
<evidence type="ECO:0000313" key="10">
    <source>
        <dbReference type="Proteomes" id="UP000014680"/>
    </source>
</evidence>
<dbReference type="GeneID" id="14887974"/>
<comment type="subcellular location">
    <subcellularLocation>
        <location evidence="1">Cell membrane</location>
        <topology evidence="1">Multi-pass membrane protein</topology>
    </subcellularLocation>
</comment>
<dbReference type="VEuPathDB" id="AmoebaDB:EIN_490430"/>
<dbReference type="RefSeq" id="XP_004255715.1">
    <property type="nucleotide sequence ID" value="XM_004255667.1"/>
</dbReference>
<keyword evidence="6 7" id="KW-0472">Membrane</keyword>
<feature type="transmembrane region" description="Helical" evidence="7">
    <location>
        <begin position="37"/>
        <end position="57"/>
    </location>
</feature>
<evidence type="ECO:0000313" key="9">
    <source>
        <dbReference type="EMBL" id="ELP88944.1"/>
    </source>
</evidence>
<evidence type="ECO:0000256" key="3">
    <source>
        <dbReference type="ARBA" id="ARBA00022475"/>
    </source>
</evidence>
<dbReference type="PROSITE" id="PS50156">
    <property type="entry name" value="SSD"/>
    <property type="match status" value="1"/>
</dbReference>
<feature type="non-terminal residue" evidence="9">
    <location>
        <position position="405"/>
    </location>
</feature>
<keyword evidence="5 7" id="KW-1133">Transmembrane helix</keyword>
<evidence type="ECO:0000256" key="5">
    <source>
        <dbReference type="ARBA" id="ARBA00022989"/>
    </source>
</evidence>
<dbReference type="AlphaFoldDB" id="A0A0A1U9X9"/>
<keyword evidence="3" id="KW-1003">Cell membrane</keyword>
<gene>
    <name evidence="9" type="ORF">EIN_490430</name>
</gene>
<feature type="transmembrane region" description="Helical" evidence="7">
    <location>
        <begin position="223"/>
        <end position="242"/>
    </location>
</feature>
<evidence type="ECO:0000256" key="1">
    <source>
        <dbReference type="ARBA" id="ARBA00004651"/>
    </source>
</evidence>
<dbReference type="KEGG" id="eiv:EIN_490430"/>
<keyword evidence="4 7" id="KW-0812">Transmembrane</keyword>
<sequence length="405" mass="45504">MSGNGQSDPLIPHASSNVNLRISDRIFNTIFSVLYHARYIIVAFWFITFLGLCYPAVKFMSSTTLLIHPPKGTPSYNANKIVEEKFPDSIETGQNVITISRIDNTTVLTQYTEDLSKQIKVWLDQQPVVLHTFGYYLLPASNTTYLDSFALQIARHEFVGENGDVTIITIGTDERLFSDIPRFIKHLRKELDTLNTDSAHYYVGVTGFEPASVDLQSEIIVSLFKMDVSVIPIAFVILLWVIKSLPLMIIPLCTMITSFVCSFGVMFLFTFAFSVYGIAPALMASCVSAMSIDYSLFLLTRFSEETFVDQSFYEAVKNTLQHAGRIIATSGGLITLCFVSLCFFPIDVIFSLGFSAALSIFFTVIINLTLTPSLLNMFPVFFSKRGFIPCIKKCQNWAEQKERAY</sequence>
<proteinExistence type="inferred from homology"/>
<dbReference type="EMBL" id="KB206684">
    <property type="protein sequence ID" value="ELP88944.1"/>
    <property type="molecule type" value="Genomic_DNA"/>
</dbReference>
<dbReference type="Proteomes" id="UP000014680">
    <property type="component" value="Unassembled WGS sequence"/>
</dbReference>
<evidence type="ECO:0000256" key="4">
    <source>
        <dbReference type="ARBA" id="ARBA00022692"/>
    </source>
</evidence>
<dbReference type="PANTHER" id="PTHR33406">
    <property type="entry name" value="MEMBRANE PROTEIN MJ1562-RELATED"/>
    <property type="match status" value="1"/>
</dbReference>
<dbReference type="InterPro" id="IPR050545">
    <property type="entry name" value="Mycobact_MmpL"/>
</dbReference>
<feature type="transmembrane region" description="Helical" evidence="7">
    <location>
        <begin position="352"/>
        <end position="375"/>
    </location>
</feature>
<organism evidence="9 10">
    <name type="scientific">Entamoeba invadens IP1</name>
    <dbReference type="NCBI Taxonomy" id="370355"/>
    <lineage>
        <taxon>Eukaryota</taxon>
        <taxon>Amoebozoa</taxon>
        <taxon>Evosea</taxon>
        <taxon>Archamoebae</taxon>
        <taxon>Mastigamoebida</taxon>
        <taxon>Entamoebidae</taxon>
        <taxon>Entamoeba</taxon>
    </lineage>
</organism>
<dbReference type="InterPro" id="IPR004869">
    <property type="entry name" value="MMPL_dom"/>
</dbReference>
<protein>
    <submittedName>
        <fullName evidence="9">MmpL efflux pump, putative</fullName>
    </submittedName>
</protein>
<dbReference type="GO" id="GO:0005886">
    <property type="term" value="C:plasma membrane"/>
    <property type="evidence" value="ECO:0007669"/>
    <property type="project" value="UniProtKB-SubCell"/>
</dbReference>
<keyword evidence="10" id="KW-1185">Reference proteome</keyword>
<comment type="similarity">
    <text evidence="2">Belongs to the resistance-nodulation-cell division (RND) (TC 2.A.6) family. MmpL subfamily.</text>
</comment>